<dbReference type="InterPro" id="IPR003615">
    <property type="entry name" value="HNH_nuc"/>
</dbReference>
<sequence length="1149" mass="130967">MTKRPYKLGIDVGLNSVGLASIEVDNEGAPIRILNMQSVIHDGGVDPEKNKEAITRKAMSGVGRRVRRMRRRRRARLQRVDLALEQAGYPIIEPESLTLPFEEWQVRSDLATHYIEDDEIRREDISIAVRHIARHRGWRNSYKRVDSLLPDVPYSKQYEELLDRAEEKLGKTLPQELTPAQIVHAVLANGFTEAPRLRTKVNTAEKVSVQGLLPVRMMQEDNANELKRIFEVQRVPKEEWLPIFREVFHVVSPKGSAESRVGRDPLDPSQPRALKASLTFQRYRIINVVTNLRIFENGMERPLTVDERQMVFDNLCTPSSDDITWSDVAELLGLKRSQIRGVGKLTEDGEERIATRPPRLTSIQRIYAAEPKIRKPLLRWWNDASEGSQEAMIRLLTNTVDVDRVRDDLDYAEAIEFIDTLDDDGLTRLDSIDLPAGRAAYSVSTLTKLTERMLTAEDDLHEARKSMFDVSDNWRPPSDPIDAPLGNPAVDRVLKIVNRYLINCQRRWGDPVTVQIEHVRNSLGSVASARKAQREYERINERRFASRQELERKLREDESQDSVRNSDIRRLEAVQRQNGQCLYCGSPITFRTCEMDHIVPRKGAGSTNTRTNLAAVCAECNRMKSNIPFAVWARTSAARDREVSLSGAKKRVDAFLADSGASPREQRAFHQAVKARLEQTEQDDPIDNRSIESVAWMADELHRRIDWYFNAERYRNDAPEDSYASVPTTKVWVFQGKVTALARKASGIEGKIHFIGAKTKTRLDRRHHAVDAAVIAMMNHAVAQTMMERDSMRESQRLTRRTSGEVSWKEYPTPTDSGYASYQQWLSSMDRLLALMNEALDEDRVPVSQWRRYSLGNSIVHDATIHKLVKLRLCEAMDADLIRRASTPALYCALTRLPDYSPVKGLPADESRSITVNGQRVSTQETVGFFASKAAQIAVQGGSADIGSTIHHARVYRCWKANARGVRKYFYGMIRVFQTDLRYSRHDDLFSVALHPQSISMRYGEPRTVQAVQEGRAEYLGYLIVGDEIELDLSAAPLSGQIGEFMQFFDGMNDEGRNACRRWVVDGFYSPSKLRLRPRMLASEGLKKLTEFGNIEIPDGVDKIINRQGWFPAIGVIDRYRPRIIRRNAFGEPRWTSSSGLPVSWSWPE</sequence>
<comment type="subunit">
    <text evidence="11">Monomer. Binds crRNA and tracrRNA.</text>
</comment>
<dbReference type="InterPro" id="IPR036397">
    <property type="entry name" value="RNaseH_sf"/>
</dbReference>
<dbReference type="EMBL" id="PEBK01000001">
    <property type="protein sequence ID" value="PJM76068.1"/>
    <property type="molecule type" value="Genomic_DNA"/>
</dbReference>
<feature type="region of interest" description="Disordered" evidence="13">
    <location>
        <begin position="788"/>
        <end position="810"/>
    </location>
</feature>
<dbReference type="InterPro" id="IPR002711">
    <property type="entry name" value="HNH"/>
</dbReference>
<feature type="compositionally biased region" description="Basic and acidic residues" evidence="13">
    <location>
        <begin position="788"/>
        <end position="797"/>
    </location>
</feature>
<dbReference type="GO" id="GO:0004519">
    <property type="term" value="F:endonuclease activity"/>
    <property type="evidence" value="ECO:0007669"/>
    <property type="project" value="UniProtKB-UniRule"/>
</dbReference>
<keyword evidence="8" id="KW-0051">Antiviral defense</keyword>
<accession>A0A2M9HGW5</accession>
<evidence type="ECO:0000256" key="8">
    <source>
        <dbReference type="ARBA" id="ARBA00023118"/>
    </source>
</evidence>
<evidence type="ECO:0000256" key="9">
    <source>
        <dbReference type="ARBA" id="ARBA00023125"/>
    </source>
</evidence>
<dbReference type="RefSeq" id="WP_100511901.1">
    <property type="nucleotide sequence ID" value="NZ_PEBK01000001.1"/>
</dbReference>
<keyword evidence="7" id="KW-0694">RNA-binding</keyword>
<dbReference type="PROSITE" id="PS51749">
    <property type="entry name" value="HNH_CAS9"/>
    <property type="match status" value="1"/>
</dbReference>
<evidence type="ECO:0000256" key="1">
    <source>
        <dbReference type="ARBA" id="ARBA00001946"/>
    </source>
</evidence>
<dbReference type="NCBIfam" id="TIGR01865">
    <property type="entry name" value="cas_Csn1"/>
    <property type="match status" value="1"/>
</dbReference>
<dbReference type="Pfam" id="PF18470">
    <property type="entry name" value="Cas9_a"/>
    <property type="match status" value="1"/>
</dbReference>
<comment type="caution">
    <text evidence="15">The sequence shown here is derived from an EMBL/GenBank/DDBJ whole genome shotgun (WGS) entry which is preliminary data.</text>
</comment>
<dbReference type="GO" id="GO:0008270">
    <property type="term" value="F:zinc ion binding"/>
    <property type="evidence" value="ECO:0007669"/>
    <property type="project" value="InterPro"/>
</dbReference>
<reference evidence="15 16" key="1">
    <citation type="submission" date="2017-10" db="EMBL/GenBank/DDBJ databases">
        <title>Draft genome sequences of strains TRE 1, TRE 9, TRE H and TRI 7, isolated from tamarins, belonging to four potential novel Bifidobacterium species.</title>
        <authorList>
            <person name="Mattarelli P."/>
            <person name="Modesto M."/>
            <person name="Puglisi E."/>
            <person name="Morelli L."/>
            <person name="Spezio C."/>
            <person name="Bonetti A."/>
            <person name="Sandri C."/>
        </authorList>
    </citation>
    <scope>NUCLEOTIDE SEQUENCE [LARGE SCALE GENOMIC DNA]</scope>
    <source>
        <strain evidence="16">TRI7</strain>
    </source>
</reference>
<evidence type="ECO:0000259" key="14">
    <source>
        <dbReference type="PROSITE" id="PS51749"/>
    </source>
</evidence>
<dbReference type="InterPro" id="IPR041383">
    <property type="entry name" value="RuvC_III"/>
</dbReference>
<keyword evidence="10" id="KW-0464">Manganese</keyword>
<dbReference type="AlphaFoldDB" id="A0A2M9HGW5"/>
<comment type="cofactor">
    <cofactor evidence="1">
        <name>Mg(2+)</name>
        <dbReference type="ChEBI" id="CHEBI:18420"/>
    </cofactor>
</comment>
<dbReference type="GO" id="GO:0016787">
    <property type="term" value="F:hydrolase activity"/>
    <property type="evidence" value="ECO:0007669"/>
    <property type="project" value="UniProtKB-KW"/>
</dbReference>
<proteinExistence type="predicted"/>
<evidence type="ECO:0000313" key="15">
    <source>
        <dbReference type="EMBL" id="PJM76068.1"/>
    </source>
</evidence>
<dbReference type="Gene3D" id="3.30.70.3520">
    <property type="match status" value="1"/>
</dbReference>
<dbReference type="InterPro" id="IPR040796">
    <property type="entry name" value="Cas9_b_hairpin"/>
</dbReference>
<evidence type="ECO:0000256" key="13">
    <source>
        <dbReference type="SAM" id="MobiDB-lite"/>
    </source>
</evidence>
<evidence type="ECO:0000256" key="4">
    <source>
        <dbReference type="ARBA" id="ARBA00022759"/>
    </source>
</evidence>
<dbReference type="OrthoDB" id="9802901at2"/>
<evidence type="ECO:0000256" key="2">
    <source>
        <dbReference type="ARBA" id="ARBA00022722"/>
    </source>
</evidence>
<dbReference type="GO" id="GO:0051607">
    <property type="term" value="P:defense response to virus"/>
    <property type="evidence" value="ECO:0007669"/>
    <property type="project" value="UniProtKB-KW"/>
</dbReference>
<evidence type="ECO:0000256" key="3">
    <source>
        <dbReference type="ARBA" id="ARBA00022723"/>
    </source>
</evidence>
<dbReference type="Pfam" id="PF01844">
    <property type="entry name" value="HNH"/>
    <property type="match status" value="1"/>
</dbReference>
<feature type="domain" description="HNH Cas9-type" evidence="14">
    <location>
        <begin position="529"/>
        <end position="691"/>
    </location>
</feature>
<dbReference type="GO" id="GO:0003677">
    <property type="term" value="F:DNA binding"/>
    <property type="evidence" value="ECO:0007669"/>
    <property type="project" value="UniProtKB-UniRule"/>
</dbReference>
<keyword evidence="4 12" id="KW-0255">Endonuclease</keyword>
<evidence type="ECO:0000256" key="10">
    <source>
        <dbReference type="ARBA" id="ARBA00023211"/>
    </source>
</evidence>
<evidence type="ECO:0000256" key="12">
    <source>
        <dbReference type="PROSITE-ProRule" id="PRU01085"/>
    </source>
</evidence>
<dbReference type="InterPro" id="IPR041217">
    <property type="entry name" value="Cas9_C"/>
</dbReference>
<keyword evidence="5 12" id="KW-0378">Hydrolase</keyword>
<dbReference type="InterPro" id="IPR040619">
    <property type="entry name" value="Cas9_alpha-helical_lobe"/>
</dbReference>
<dbReference type="Gene3D" id="3.30.420.10">
    <property type="entry name" value="Ribonuclease H-like superfamily/Ribonuclease H"/>
    <property type="match status" value="2"/>
</dbReference>
<dbReference type="SMART" id="SM00507">
    <property type="entry name" value="HNHc"/>
    <property type="match status" value="1"/>
</dbReference>
<evidence type="ECO:0000256" key="5">
    <source>
        <dbReference type="ARBA" id="ARBA00022801"/>
    </source>
</evidence>
<keyword evidence="2 12" id="KW-0540">Nuclease</keyword>
<dbReference type="Pfam" id="PF17894">
    <property type="entry name" value="Cas9_Topo"/>
    <property type="match status" value="1"/>
</dbReference>
<dbReference type="Gene3D" id="1.10.30.50">
    <property type="match status" value="1"/>
</dbReference>
<dbReference type="Pfam" id="PF18525">
    <property type="entry name" value="Cas9_C"/>
    <property type="match status" value="1"/>
</dbReference>
<protein>
    <submittedName>
        <fullName evidence="15">Restriction endonuclease</fullName>
    </submittedName>
</protein>
<keyword evidence="9 12" id="KW-0238">DNA-binding</keyword>
<dbReference type="Pfam" id="PF18541">
    <property type="entry name" value="RuvC_III"/>
    <property type="match status" value="1"/>
</dbReference>
<dbReference type="Proteomes" id="UP000231451">
    <property type="component" value="Unassembled WGS sequence"/>
</dbReference>
<evidence type="ECO:0000256" key="6">
    <source>
        <dbReference type="ARBA" id="ARBA00022842"/>
    </source>
</evidence>
<dbReference type="Pfam" id="PF17893">
    <property type="entry name" value="Cas9_b_hairpin"/>
    <property type="match status" value="1"/>
</dbReference>
<organism evidence="15 16">
    <name type="scientific">Bifidobacterium simiarum</name>
    <dbReference type="NCBI Taxonomy" id="2045441"/>
    <lineage>
        <taxon>Bacteria</taxon>
        <taxon>Bacillati</taxon>
        <taxon>Actinomycetota</taxon>
        <taxon>Actinomycetes</taxon>
        <taxon>Bifidobacteriales</taxon>
        <taxon>Bifidobacteriaceae</taxon>
        <taxon>Bifidobacterium</taxon>
    </lineage>
</organism>
<evidence type="ECO:0000313" key="16">
    <source>
        <dbReference type="Proteomes" id="UP000231451"/>
    </source>
</evidence>
<dbReference type="InterPro" id="IPR033114">
    <property type="entry name" value="HNH_CAS9"/>
</dbReference>
<evidence type="ECO:0000256" key="7">
    <source>
        <dbReference type="ARBA" id="ARBA00022884"/>
    </source>
</evidence>
<dbReference type="InterPro" id="IPR041225">
    <property type="entry name" value="Cas9_Topo"/>
</dbReference>
<keyword evidence="6" id="KW-0460">Magnesium</keyword>
<evidence type="ECO:0000256" key="11">
    <source>
        <dbReference type="ARBA" id="ARBA00046380"/>
    </source>
</evidence>
<dbReference type="GO" id="GO:0003723">
    <property type="term" value="F:RNA binding"/>
    <property type="evidence" value="ECO:0007669"/>
    <property type="project" value="UniProtKB-UniRule"/>
</dbReference>
<gene>
    <name evidence="15" type="ORF">CSQ87_00535</name>
</gene>
<keyword evidence="3" id="KW-0479">Metal-binding</keyword>
<name>A0A2M9HGW5_9BIFI</name>
<dbReference type="InterPro" id="IPR028629">
    <property type="entry name" value="Cas9"/>
</dbReference>
<keyword evidence="16" id="KW-1185">Reference proteome</keyword>